<proteinExistence type="predicted"/>
<accession>A0A7X5XV59</accession>
<sequence>MRPLLALALLPFATACHSSWGDNKGTKIEASGTGTSRSFAATGFTGVALKSSDDVDVRTGAAFSVTAEGDPAVLDQLDIRLDDKTLNVGRKTKAGMFWDKSGGAKIHVVLPRLTDATVAGSGTMLVDRAEGAFDGVVAGSGDLRLVSVAAQSASLSIAGSGNITLAGRADKMDVSVAGSGDLQGQQFTAGSADISIAGSGSVRANVPGHASVSILGSGDVELRGGAKCEVSKMGSGNVKCS</sequence>
<organism evidence="2 3">
    <name type="scientific">Sphingomonas trueperi</name>
    <dbReference type="NCBI Taxonomy" id="53317"/>
    <lineage>
        <taxon>Bacteria</taxon>
        <taxon>Pseudomonadati</taxon>
        <taxon>Pseudomonadota</taxon>
        <taxon>Alphaproteobacteria</taxon>
        <taxon>Sphingomonadales</taxon>
        <taxon>Sphingomonadaceae</taxon>
        <taxon>Sphingomonas</taxon>
    </lineage>
</organism>
<dbReference type="InterPro" id="IPR021255">
    <property type="entry name" value="DUF2807"/>
</dbReference>
<evidence type="ECO:0000313" key="3">
    <source>
        <dbReference type="Proteomes" id="UP000531251"/>
    </source>
</evidence>
<dbReference type="AlphaFoldDB" id="A0A7X5XV59"/>
<evidence type="ECO:0000259" key="1">
    <source>
        <dbReference type="Pfam" id="PF10988"/>
    </source>
</evidence>
<feature type="domain" description="Putative auto-transporter adhesin head GIN" evidence="1">
    <location>
        <begin position="44"/>
        <end position="225"/>
    </location>
</feature>
<dbReference type="PROSITE" id="PS51257">
    <property type="entry name" value="PROKAR_LIPOPROTEIN"/>
    <property type="match status" value="1"/>
</dbReference>
<dbReference type="Gene3D" id="2.160.20.120">
    <property type="match status" value="1"/>
</dbReference>
<protein>
    <recommendedName>
        <fullName evidence="1">Putative auto-transporter adhesin head GIN domain-containing protein</fullName>
    </recommendedName>
</protein>
<dbReference type="Pfam" id="PF10988">
    <property type="entry name" value="DUF2807"/>
    <property type="match status" value="1"/>
</dbReference>
<keyword evidence="3" id="KW-1185">Reference proteome</keyword>
<name>A0A7X5XV59_9SPHN</name>
<reference evidence="2 3" key="1">
    <citation type="submission" date="2020-03" db="EMBL/GenBank/DDBJ databases">
        <title>Genomic Encyclopedia of Type Strains, Phase IV (KMG-IV): sequencing the most valuable type-strain genomes for metagenomic binning, comparative biology and taxonomic classification.</title>
        <authorList>
            <person name="Goeker M."/>
        </authorList>
    </citation>
    <scope>NUCLEOTIDE SEQUENCE [LARGE SCALE GENOMIC DNA]</scope>
    <source>
        <strain evidence="2 3">DSM 7225</strain>
    </source>
</reference>
<gene>
    <name evidence="2" type="ORF">GGR89_000186</name>
</gene>
<comment type="caution">
    <text evidence="2">The sequence shown here is derived from an EMBL/GenBank/DDBJ whole genome shotgun (WGS) entry which is preliminary data.</text>
</comment>
<dbReference type="Proteomes" id="UP000531251">
    <property type="component" value="Unassembled WGS sequence"/>
</dbReference>
<evidence type="ECO:0000313" key="2">
    <source>
        <dbReference type="EMBL" id="NJB95894.1"/>
    </source>
</evidence>
<dbReference type="EMBL" id="JAATJB010000001">
    <property type="protein sequence ID" value="NJB95894.1"/>
    <property type="molecule type" value="Genomic_DNA"/>
</dbReference>
<dbReference type="RefSeq" id="WP_125975465.1">
    <property type="nucleotide sequence ID" value="NZ_BAAADY010000008.1"/>
</dbReference>